<evidence type="ECO:0000259" key="7">
    <source>
        <dbReference type="Pfam" id="PF02826"/>
    </source>
</evidence>
<dbReference type="GO" id="GO:0051287">
    <property type="term" value="F:NAD binding"/>
    <property type="evidence" value="ECO:0007669"/>
    <property type="project" value="InterPro"/>
</dbReference>
<evidence type="ECO:0000313" key="8">
    <source>
        <dbReference type="EMBL" id="SEV89245.1"/>
    </source>
</evidence>
<keyword evidence="4" id="KW-0520">NAD</keyword>
<dbReference type="InterPro" id="IPR006139">
    <property type="entry name" value="D-isomer_2_OHA_DH_cat_dom"/>
</dbReference>
<accession>A0A1I0MNK6</accession>
<dbReference type="GO" id="GO:0003714">
    <property type="term" value="F:transcription corepressor activity"/>
    <property type="evidence" value="ECO:0007669"/>
    <property type="project" value="InterPro"/>
</dbReference>
<dbReference type="PROSITE" id="PS00065">
    <property type="entry name" value="D_2_HYDROXYACID_DH_1"/>
    <property type="match status" value="1"/>
</dbReference>
<dbReference type="PROSITE" id="PS00671">
    <property type="entry name" value="D_2_HYDROXYACID_DH_3"/>
    <property type="match status" value="1"/>
</dbReference>
<dbReference type="FunFam" id="3.40.50.720:FF:000203">
    <property type="entry name" value="D-3-phosphoglycerate dehydrogenase (SerA)"/>
    <property type="match status" value="1"/>
</dbReference>
<evidence type="ECO:0000313" key="9">
    <source>
        <dbReference type="Proteomes" id="UP000199650"/>
    </source>
</evidence>
<dbReference type="InterPro" id="IPR006140">
    <property type="entry name" value="D-isomer_DH_NAD-bd"/>
</dbReference>
<protein>
    <submittedName>
        <fullName evidence="8">D-3-phosphoglycerate dehydrogenase</fullName>
    </submittedName>
</protein>
<dbReference type="RefSeq" id="WP_091427409.1">
    <property type="nucleotide sequence ID" value="NZ_FOJB01000001.1"/>
</dbReference>
<dbReference type="InterPro" id="IPR029752">
    <property type="entry name" value="D-isomer_DH_CS1"/>
</dbReference>
<evidence type="ECO:0000256" key="4">
    <source>
        <dbReference type="ARBA" id="ARBA00023027"/>
    </source>
</evidence>
<dbReference type="SUPFAM" id="SSF51735">
    <property type="entry name" value="NAD(P)-binding Rossmann-fold domains"/>
    <property type="match status" value="1"/>
</dbReference>
<dbReference type="InterPro" id="IPR050857">
    <property type="entry name" value="D-2-hydroxyacid_DH"/>
</dbReference>
<dbReference type="Proteomes" id="UP000199650">
    <property type="component" value="Unassembled WGS sequence"/>
</dbReference>
<dbReference type="AlphaFoldDB" id="A0A1I0MNK6"/>
<dbReference type="EMBL" id="FOJB01000001">
    <property type="protein sequence ID" value="SEV89245.1"/>
    <property type="molecule type" value="Genomic_DNA"/>
</dbReference>
<dbReference type="STRING" id="1173584.SAMN05444851_0141"/>
<reference evidence="8 9" key="1">
    <citation type="submission" date="2016-10" db="EMBL/GenBank/DDBJ databases">
        <authorList>
            <person name="de Groot N.N."/>
        </authorList>
    </citation>
    <scope>NUCLEOTIDE SEQUENCE [LARGE SCALE GENOMIC DNA]</scope>
    <source>
        <strain evidence="8 9">DSM 29439</strain>
    </source>
</reference>
<dbReference type="CDD" id="cd05299">
    <property type="entry name" value="CtBP_dh"/>
    <property type="match status" value="1"/>
</dbReference>
<dbReference type="Gene3D" id="3.40.50.720">
    <property type="entry name" value="NAD(P)-binding Rossmann-like Domain"/>
    <property type="match status" value="2"/>
</dbReference>
<organism evidence="8 9">
    <name type="scientific">Aliiroseovarius sediminilitoris</name>
    <dbReference type="NCBI Taxonomy" id="1173584"/>
    <lineage>
        <taxon>Bacteria</taxon>
        <taxon>Pseudomonadati</taxon>
        <taxon>Pseudomonadota</taxon>
        <taxon>Alphaproteobacteria</taxon>
        <taxon>Rhodobacterales</taxon>
        <taxon>Paracoccaceae</taxon>
        <taxon>Aliiroseovarius</taxon>
    </lineage>
</organism>
<dbReference type="PANTHER" id="PTHR42789">
    <property type="entry name" value="D-ISOMER SPECIFIC 2-HYDROXYACID DEHYDROGENASE FAMILY PROTEIN (AFU_ORTHOLOGUE AFUA_6G10090)"/>
    <property type="match status" value="1"/>
</dbReference>
<dbReference type="GO" id="GO:0008652">
    <property type="term" value="P:amino acid biosynthetic process"/>
    <property type="evidence" value="ECO:0007669"/>
    <property type="project" value="UniProtKB-KW"/>
</dbReference>
<dbReference type="PANTHER" id="PTHR42789:SF1">
    <property type="entry name" value="D-ISOMER SPECIFIC 2-HYDROXYACID DEHYDROGENASE FAMILY PROTEIN (AFU_ORTHOLOGUE AFUA_6G10090)"/>
    <property type="match status" value="1"/>
</dbReference>
<comment type="similarity">
    <text evidence="1 5">Belongs to the D-isomer specific 2-hydroxyacid dehydrogenase family.</text>
</comment>
<dbReference type="OrthoDB" id="9793626at2"/>
<evidence type="ECO:0000256" key="3">
    <source>
        <dbReference type="ARBA" id="ARBA00023002"/>
    </source>
</evidence>
<feature type="domain" description="D-isomer specific 2-hydroxyacid dehydrogenase catalytic" evidence="6">
    <location>
        <begin position="25"/>
        <end position="316"/>
    </location>
</feature>
<dbReference type="GO" id="GO:0016616">
    <property type="term" value="F:oxidoreductase activity, acting on the CH-OH group of donors, NAD or NADP as acceptor"/>
    <property type="evidence" value="ECO:0007669"/>
    <property type="project" value="InterPro"/>
</dbReference>
<keyword evidence="9" id="KW-1185">Reference proteome</keyword>
<evidence type="ECO:0000259" key="6">
    <source>
        <dbReference type="Pfam" id="PF00389"/>
    </source>
</evidence>
<dbReference type="Pfam" id="PF02826">
    <property type="entry name" value="2-Hacid_dh_C"/>
    <property type="match status" value="1"/>
</dbReference>
<sequence>MKIVRTDSELQTPKLDADLTAAGHDLVLLPGGVTEDVMLAATRDADLILMCYTPITKRMIGNATRLKGIVKYGVGIDAIDIPAAIDAGVAVVNVPEYAEETVAEGAFALLIALAKKLATLNTHMTSQGWAWPEPTWLGSDIAGKTVGIVGLGKIGCSMARMAGLGFRANVIAYSPHTTAAEMARLSVTKVDNLLDLMTQSDFVTIHAVLNDDTRGMIGEAELRAMKPSAFLINVSRGAIVDEAALVRAIREGWISGAGLDVFSQEPLSKTGHPMSVLFDHPNVILSPHLTFYTEDAMQRLEGETLERCFEVLEGRDVLIKSRDPRLRAQTKGVVFAD</sequence>
<evidence type="ECO:0000256" key="5">
    <source>
        <dbReference type="RuleBase" id="RU003719"/>
    </source>
</evidence>
<keyword evidence="3 5" id="KW-0560">Oxidoreductase</keyword>
<dbReference type="Pfam" id="PF00389">
    <property type="entry name" value="2-Hacid_dh"/>
    <property type="match status" value="1"/>
</dbReference>
<feature type="domain" description="D-isomer specific 2-hydroxyacid dehydrogenase NAD-binding" evidence="7">
    <location>
        <begin position="107"/>
        <end position="289"/>
    </location>
</feature>
<evidence type="ECO:0000256" key="1">
    <source>
        <dbReference type="ARBA" id="ARBA00005854"/>
    </source>
</evidence>
<dbReference type="InterPro" id="IPR043322">
    <property type="entry name" value="CtBP"/>
</dbReference>
<proteinExistence type="inferred from homology"/>
<dbReference type="SUPFAM" id="SSF52283">
    <property type="entry name" value="Formate/glycerate dehydrogenase catalytic domain-like"/>
    <property type="match status" value="1"/>
</dbReference>
<name>A0A1I0MNK6_9RHOB</name>
<evidence type="ECO:0000256" key="2">
    <source>
        <dbReference type="ARBA" id="ARBA00022605"/>
    </source>
</evidence>
<gene>
    <name evidence="8" type="ORF">SAMN05444851_0141</name>
</gene>
<dbReference type="InterPro" id="IPR029753">
    <property type="entry name" value="D-isomer_DH_CS"/>
</dbReference>
<dbReference type="InterPro" id="IPR036291">
    <property type="entry name" value="NAD(P)-bd_dom_sf"/>
</dbReference>
<keyword evidence="2" id="KW-0028">Amino-acid biosynthesis</keyword>